<dbReference type="InterPro" id="IPR035979">
    <property type="entry name" value="RBD_domain_sf"/>
</dbReference>
<feature type="compositionally biased region" description="Polar residues" evidence="3">
    <location>
        <begin position="264"/>
        <end position="275"/>
    </location>
</feature>
<dbReference type="SUPFAM" id="SSF57756">
    <property type="entry name" value="Retrovirus zinc finger-like domains"/>
    <property type="match status" value="1"/>
</dbReference>
<sequence>MSLHIGNISSRIRRDELERVFQRFGRCSVRLKDGYGFVVYEFPPHAEKALRALRRSYICGEQLTLSWSNKQPRAFKGSARSEGSYEARHGRDTRREEDIVGRNLADSSDYGDSRMNIIKQPDSNVGRIGSANMLDEEIAYHQDGTKDFIREGHDYREDALEGHMGVRNPVDDDRWGHQFHDPMDGNGVDNGLEFDRYEPNKVYDEKIDDYSRQMTYTGGSALGSSHNIGRAHIGEGTSKHPNDAKRRGNCYRCGGSGHKMRNCPQKNASRRNLTSFDHRHDIDRRGRDKEELERFRSRSREGLRSRDANLNMQLLNDMKPGSGGRSMIGGSYQVSQETDKSVRQDYVGKKRNKKEIGSPKRLNTKKARRSVSSSLSDYTPSKLQSTLPSSKQVPRSSSHSRLRSLSSRGNSGSFHSRSTSKSPNSRSRSIRSKSRSRSSSPTSLSLSVSLGRPLPSSSNKAQLIPKGSVDNTPESKDILIEPEQTARVDTQLEDTKLEGGLLAVNNNTAVSISRMESEIEKDEPLNKNSCVRQITSRALNEGTDPSTQLADKAIATESSYKEVLNETGECPDSEAADVAYSRHTASLTSDELFMVLKHYGFELQEEHKNHTAEAYFGSARLWPWEIIYYRRLKKGPITVENYARRIEQNREFGIIDKYVRSSSGWGELSQGNP</sequence>
<feature type="compositionally biased region" description="Polar residues" evidence="3">
    <location>
        <begin position="370"/>
        <end position="394"/>
    </location>
</feature>
<dbReference type="CDD" id="cd00590">
    <property type="entry name" value="RRM_SF"/>
    <property type="match status" value="1"/>
</dbReference>
<evidence type="ECO:0000313" key="7">
    <source>
        <dbReference type="Proteomes" id="UP001159364"/>
    </source>
</evidence>
<feature type="domain" description="RRM" evidence="4">
    <location>
        <begin position="1"/>
        <end position="70"/>
    </location>
</feature>
<feature type="compositionally biased region" description="Low complexity" evidence="3">
    <location>
        <begin position="395"/>
        <end position="427"/>
    </location>
</feature>
<dbReference type="SMART" id="SM00360">
    <property type="entry name" value="RRM"/>
    <property type="match status" value="1"/>
</dbReference>
<dbReference type="EMBL" id="JAIWQS010000008">
    <property type="protein sequence ID" value="KAJ8899131.1"/>
    <property type="molecule type" value="Genomic_DNA"/>
</dbReference>
<dbReference type="Proteomes" id="UP001159364">
    <property type="component" value="Linkage Group LG08"/>
</dbReference>
<keyword evidence="1" id="KW-0479">Metal-binding</keyword>
<evidence type="ECO:0000259" key="4">
    <source>
        <dbReference type="PROSITE" id="PS50102"/>
    </source>
</evidence>
<evidence type="ECO:0000256" key="2">
    <source>
        <dbReference type="PROSITE-ProRule" id="PRU00176"/>
    </source>
</evidence>
<accession>A0AAV8UCD8</accession>
<dbReference type="Gene3D" id="3.30.70.330">
    <property type="match status" value="1"/>
</dbReference>
<dbReference type="InterPro" id="IPR000504">
    <property type="entry name" value="RRM_dom"/>
</dbReference>
<dbReference type="SUPFAM" id="SSF54928">
    <property type="entry name" value="RNA-binding domain, RBD"/>
    <property type="match status" value="1"/>
</dbReference>
<feature type="region of interest" description="Disordered" evidence="3">
    <location>
        <begin position="75"/>
        <end position="122"/>
    </location>
</feature>
<feature type="compositionally biased region" description="Low complexity" evidence="3">
    <location>
        <begin position="437"/>
        <end position="449"/>
    </location>
</feature>
<comment type="caution">
    <text evidence="6">The sequence shown here is derived from an EMBL/GenBank/DDBJ whole genome shotgun (WGS) entry which is preliminary data.</text>
</comment>
<keyword evidence="2" id="KW-0694">RNA-binding</keyword>
<name>A0AAV8UCD8_9ROSI</name>
<dbReference type="Pfam" id="PF00076">
    <property type="entry name" value="RRM_1"/>
    <property type="match status" value="1"/>
</dbReference>
<evidence type="ECO:0000256" key="1">
    <source>
        <dbReference type="PROSITE-ProRule" id="PRU00047"/>
    </source>
</evidence>
<dbReference type="InterPro" id="IPR012677">
    <property type="entry name" value="Nucleotide-bd_a/b_plait_sf"/>
</dbReference>
<protein>
    <submittedName>
        <fullName evidence="6">Uncharacterized protein</fullName>
    </submittedName>
</protein>
<dbReference type="InterPro" id="IPR036875">
    <property type="entry name" value="Znf_CCHC_sf"/>
</dbReference>
<organism evidence="6 7">
    <name type="scientific">Erythroxylum novogranatense</name>
    <dbReference type="NCBI Taxonomy" id="1862640"/>
    <lineage>
        <taxon>Eukaryota</taxon>
        <taxon>Viridiplantae</taxon>
        <taxon>Streptophyta</taxon>
        <taxon>Embryophyta</taxon>
        <taxon>Tracheophyta</taxon>
        <taxon>Spermatophyta</taxon>
        <taxon>Magnoliopsida</taxon>
        <taxon>eudicotyledons</taxon>
        <taxon>Gunneridae</taxon>
        <taxon>Pentapetalae</taxon>
        <taxon>rosids</taxon>
        <taxon>fabids</taxon>
        <taxon>Malpighiales</taxon>
        <taxon>Erythroxylaceae</taxon>
        <taxon>Erythroxylum</taxon>
    </lineage>
</organism>
<dbReference type="PROSITE" id="PS50158">
    <property type="entry name" value="ZF_CCHC"/>
    <property type="match status" value="1"/>
</dbReference>
<evidence type="ECO:0000256" key="3">
    <source>
        <dbReference type="SAM" id="MobiDB-lite"/>
    </source>
</evidence>
<keyword evidence="1" id="KW-0862">Zinc</keyword>
<gene>
    <name evidence="6" type="ORF">K2173_010620</name>
</gene>
<proteinExistence type="predicted"/>
<evidence type="ECO:0000259" key="5">
    <source>
        <dbReference type="PROSITE" id="PS50158"/>
    </source>
</evidence>
<dbReference type="Gene3D" id="4.10.60.10">
    <property type="entry name" value="Zinc finger, CCHC-type"/>
    <property type="match status" value="1"/>
</dbReference>
<feature type="region of interest" description="Disordered" evidence="3">
    <location>
        <begin position="253"/>
        <end position="289"/>
    </location>
</feature>
<feature type="compositionally biased region" description="Basic and acidic residues" evidence="3">
    <location>
        <begin position="83"/>
        <end position="100"/>
    </location>
</feature>
<evidence type="ECO:0000313" key="6">
    <source>
        <dbReference type="EMBL" id="KAJ8899131.1"/>
    </source>
</evidence>
<dbReference type="PANTHER" id="PTHR48038:SF2">
    <property type="entry name" value="OS02G0536400 PROTEIN"/>
    <property type="match status" value="1"/>
</dbReference>
<feature type="domain" description="CCHC-type" evidence="5">
    <location>
        <begin position="250"/>
        <end position="265"/>
    </location>
</feature>
<reference evidence="6 7" key="1">
    <citation type="submission" date="2021-09" db="EMBL/GenBank/DDBJ databases">
        <title>Genomic insights and catalytic innovation underlie evolution of tropane alkaloids biosynthesis.</title>
        <authorList>
            <person name="Wang Y.-J."/>
            <person name="Tian T."/>
            <person name="Huang J.-P."/>
            <person name="Huang S.-X."/>
        </authorList>
    </citation>
    <scope>NUCLEOTIDE SEQUENCE [LARGE SCALE GENOMIC DNA]</scope>
    <source>
        <strain evidence="6">KIB-2018</strain>
        <tissue evidence="6">Leaf</tissue>
    </source>
</reference>
<dbReference type="SMART" id="SM00343">
    <property type="entry name" value="ZnF_C2HC"/>
    <property type="match status" value="1"/>
</dbReference>
<dbReference type="PANTHER" id="PTHR48038">
    <property type="entry name" value="RIBONUCLEOPROTEIN RB97D"/>
    <property type="match status" value="1"/>
</dbReference>
<keyword evidence="1" id="KW-0863">Zinc-finger</keyword>
<dbReference type="PROSITE" id="PS50102">
    <property type="entry name" value="RRM"/>
    <property type="match status" value="1"/>
</dbReference>
<feature type="compositionally biased region" description="Basic and acidic residues" evidence="3">
    <location>
        <begin position="276"/>
        <end position="289"/>
    </location>
</feature>
<dbReference type="GO" id="GO:0003723">
    <property type="term" value="F:RNA binding"/>
    <property type="evidence" value="ECO:0007669"/>
    <property type="project" value="UniProtKB-UniRule"/>
</dbReference>
<dbReference type="GO" id="GO:0008270">
    <property type="term" value="F:zinc ion binding"/>
    <property type="evidence" value="ECO:0007669"/>
    <property type="project" value="UniProtKB-KW"/>
</dbReference>
<dbReference type="AlphaFoldDB" id="A0AAV8UCD8"/>
<feature type="region of interest" description="Disordered" evidence="3">
    <location>
        <begin position="315"/>
        <end position="485"/>
    </location>
</feature>
<keyword evidence="7" id="KW-1185">Reference proteome</keyword>
<dbReference type="InterPro" id="IPR001878">
    <property type="entry name" value="Znf_CCHC"/>
</dbReference>
<feature type="compositionally biased region" description="Basic and acidic residues" evidence="3">
    <location>
        <begin position="337"/>
        <end position="358"/>
    </location>
</feature>